<gene>
    <name evidence="2" type="ORF">L202_03031</name>
</gene>
<feature type="compositionally biased region" description="Polar residues" evidence="1">
    <location>
        <begin position="377"/>
        <end position="387"/>
    </location>
</feature>
<feature type="compositionally biased region" description="Polar residues" evidence="1">
    <location>
        <begin position="474"/>
        <end position="485"/>
    </location>
</feature>
<evidence type="ECO:0000256" key="1">
    <source>
        <dbReference type="SAM" id="MobiDB-lite"/>
    </source>
</evidence>
<dbReference type="PANTHER" id="PTHR28027">
    <property type="entry name" value="TRANSCRIPTIONAL REGULATOR MIT1"/>
    <property type="match status" value="1"/>
</dbReference>
<dbReference type="Pfam" id="PF09729">
    <property type="entry name" value="Gti1_Pac2"/>
    <property type="match status" value="1"/>
</dbReference>
<dbReference type="GeneID" id="30154340"/>
<name>A0A1E3HXP3_9TREE</name>
<feature type="region of interest" description="Disordered" evidence="1">
    <location>
        <begin position="212"/>
        <end position="234"/>
    </location>
</feature>
<sequence>MPAEAKANEKYQAAAAQQPAAVCILKSPVDAIHILEAVRLGIVPRVTRRLTGHERSLIRPGTVWVWEEEETNMRRWTDGRRWGASRVGNGGFLVYNESLESLSPPHAGGDMPYGDPYYQIPPRRPDSLVKQTYSTSMTHPVTGKVKKFHVVAYASKHNPGGDGTNPLPQPHQLPALRHLQVQSGIWPEWETRREADFTRRAAAAKQALYAASNGVPSNNPASAPAPPAPQQYPTQPVPPTAYPPVYPQDAYHRPMASPGYHQQYMPSPNVAPLEGGMYPPVGKFTQPYQSPRREPTELYNAGYPPSRAVSQTPTPMAREAAARYHPYGAPPHRSTDRRVSPYPPQAPPSRSTTPVGEYPREADGYGPASWANAPRVSPTQSYSSYNYPRSGEASRPRHFYEPQVAPPYNEHVKSEYGVDPAYGNDPRRYAYEEAEVPRRGLTPYQQNPSSYGQPVPSTEDLGQYPPYGAPRSPRASSSQGYSASGVTLPPLRAAFGEESGHNSAKVSPENKREGSERQSQSPTEVGAKPQQRNGWGEDARQLGELGRRMVL</sequence>
<keyword evidence="3" id="KW-1185">Reference proteome</keyword>
<feature type="region of interest" description="Disordered" evidence="1">
    <location>
        <begin position="285"/>
        <end position="551"/>
    </location>
</feature>
<evidence type="ECO:0000313" key="3">
    <source>
        <dbReference type="Proteomes" id="UP000094065"/>
    </source>
</evidence>
<dbReference type="OrthoDB" id="5572844at2759"/>
<dbReference type="RefSeq" id="XP_018995471.1">
    <property type="nucleotide sequence ID" value="XM_019136802.1"/>
</dbReference>
<feature type="compositionally biased region" description="Basic and acidic residues" evidence="1">
    <location>
        <begin position="535"/>
        <end position="551"/>
    </location>
</feature>
<dbReference type="PANTHER" id="PTHR28027:SF1">
    <property type="entry name" value="CAMP INDEPENDENT REGULATORY PROTEIN (AFU_ORTHOLOGUE AFUA_3G09640)"/>
    <property type="match status" value="1"/>
</dbReference>
<evidence type="ECO:0000313" key="2">
    <source>
        <dbReference type="EMBL" id="ODN80905.1"/>
    </source>
</evidence>
<proteinExistence type="predicted"/>
<comment type="caution">
    <text evidence="2">The sequence shown here is derived from an EMBL/GenBank/DDBJ whole genome shotgun (WGS) entry which is preliminary data.</text>
</comment>
<accession>A0A1E3HXP3</accession>
<reference evidence="2 3" key="1">
    <citation type="submission" date="2016-06" db="EMBL/GenBank/DDBJ databases">
        <title>Evolution of pathogenesis and genome organization in the Tremellales.</title>
        <authorList>
            <person name="Cuomo C."/>
            <person name="Litvintseva A."/>
            <person name="Heitman J."/>
            <person name="Chen Y."/>
            <person name="Sun S."/>
            <person name="Springer D."/>
            <person name="Dromer F."/>
            <person name="Young S."/>
            <person name="Zeng Q."/>
            <person name="Chapman S."/>
            <person name="Gujja S."/>
            <person name="Saif S."/>
            <person name="Birren B."/>
        </authorList>
    </citation>
    <scope>NUCLEOTIDE SEQUENCE [LARGE SCALE GENOMIC DNA]</scope>
    <source>
        <strain evidence="2 3">CBS 6039</strain>
    </source>
</reference>
<feature type="compositionally biased region" description="Low complexity" evidence="1">
    <location>
        <begin position="212"/>
        <end position="222"/>
    </location>
</feature>
<evidence type="ECO:0008006" key="4">
    <source>
        <dbReference type="Google" id="ProtNLM"/>
    </source>
</evidence>
<dbReference type="AlphaFoldDB" id="A0A1E3HXP3"/>
<feature type="compositionally biased region" description="Basic and acidic residues" evidence="1">
    <location>
        <begin position="425"/>
        <end position="438"/>
    </location>
</feature>
<protein>
    <recommendedName>
        <fullName evidence="4">cAMP-independent regulatory protein pac2</fullName>
    </recommendedName>
</protein>
<organism evidence="2 3">
    <name type="scientific">Cryptococcus amylolentus CBS 6039</name>
    <dbReference type="NCBI Taxonomy" id="1295533"/>
    <lineage>
        <taxon>Eukaryota</taxon>
        <taxon>Fungi</taxon>
        <taxon>Dikarya</taxon>
        <taxon>Basidiomycota</taxon>
        <taxon>Agaricomycotina</taxon>
        <taxon>Tremellomycetes</taxon>
        <taxon>Tremellales</taxon>
        <taxon>Cryptococcaceae</taxon>
        <taxon>Cryptococcus</taxon>
    </lineage>
</organism>
<dbReference type="EMBL" id="AWGJ01000004">
    <property type="protein sequence ID" value="ODN80905.1"/>
    <property type="molecule type" value="Genomic_DNA"/>
</dbReference>
<dbReference type="GO" id="GO:0003677">
    <property type="term" value="F:DNA binding"/>
    <property type="evidence" value="ECO:0007669"/>
    <property type="project" value="TreeGrafter"/>
</dbReference>
<feature type="compositionally biased region" description="Polar residues" evidence="1">
    <location>
        <begin position="443"/>
        <end position="456"/>
    </location>
</feature>
<dbReference type="Proteomes" id="UP000094065">
    <property type="component" value="Unassembled WGS sequence"/>
</dbReference>
<feature type="compositionally biased region" description="Pro residues" evidence="1">
    <location>
        <begin position="223"/>
        <end position="234"/>
    </location>
</feature>
<dbReference type="InterPro" id="IPR018608">
    <property type="entry name" value="Gti1/Pac2"/>
</dbReference>